<evidence type="ECO:0000313" key="2">
    <source>
        <dbReference type="EMBL" id="GLY69867.1"/>
    </source>
</evidence>
<dbReference type="NCBIfam" id="NF038403">
    <property type="entry name" value="perm_prefix_1"/>
    <property type="match status" value="1"/>
</dbReference>
<keyword evidence="1" id="KW-0472">Membrane</keyword>
<feature type="transmembrane region" description="Helical" evidence="1">
    <location>
        <begin position="136"/>
        <end position="155"/>
    </location>
</feature>
<evidence type="ECO:0000313" key="3">
    <source>
        <dbReference type="Proteomes" id="UP001165136"/>
    </source>
</evidence>
<organism evidence="2 3">
    <name type="scientific">Amycolatopsis taiwanensis</name>
    <dbReference type="NCBI Taxonomy" id="342230"/>
    <lineage>
        <taxon>Bacteria</taxon>
        <taxon>Bacillati</taxon>
        <taxon>Actinomycetota</taxon>
        <taxon>Actinomycetes</taxon>
        <taxon>Pseudonocardiales</taxon>
        <taxon>Pseudonocardiaceae</taxon>
        <taxon>Amycolatopsis</taxon>
    </lineage>
</organism>
<dbReference type="InterPro" id="IPR047928">
    <property type="entry name" value="Perm_prefix_1"/>
</dbReference>
<keyword evidence="3" id="KW-1185">Reference proteome</keyword>
<comment type="caution">
    <text evidence="2">The sequence shown here is derived from an EMBL/GenBank/DDBJ whole genome shotgun (WGS) entry which is preliminary data.</text>
</comment>
<protein>
    <submittedName>
        <fullName evidence="2">Uncharacterized protein</fullName>
    </submittedName>
</protein>
<gene>
    <name evidence="2" type="ORF">Atai01_64860</name>
</gene>
<feature type="transmembrane region" description="Helical" evidence="1">
    <location>
        <begin position="199"/>
        <end position="219"/>
    </location>
</feature>
<feature type="transmembrane region" description="Helical" evidence="1">
    <location>
        <begin position="167"/>
        <end position="187"/>
    </location>
</feature>
<reference evidence="2" key="1">
    <citation type="submission" date="2023-03" db="EMBL/GenBank/DDBJ databases">
        <title>Amycolatopsis taiwanensis NBRC 103393.</title>
        <authorList>
            <person name="Ichikawa N."/>
            <person name="Sato H."/>
            <person name="Tonouchi N."/>
        </authorList>
    </citation>
    <scope>NUCLEOTIDE SEQUENCE</scope>
    <source>
        <strain evidence="2">NBRC 103393</strain>
    </source>
</reference>
<evidence type="ECO:0000256" key="1">
    <source>
        <dbReference type="SAM" id="Phobius"/>
    </source>
</evidence>
<dbReference type="AlphaFoldDB" id="A0A9W6R985"/>
<dbReference type="EMBL" id="BSTI01000019">
    <property type="protein sequence ID" value="GLY69867.1"/>
    <property type="molecule type" value="Genomic_DNA"/>
</dbReference>
<keyword evidence="1" id="KW-1133">Transmembrane helix</keyword>
<dbReference type="RefSeq" id="WP_052372278.1">
    <property type="nucleotide sequence ID" value="NZ_BSTI01000019.1"/>
</dbReference>
<sequence length="235" mass="24877">MTELIEAGAGPIAEHLARLDARLRGPRAAKADLLNEARDGLMDAAEAYRAAGRPDIEAQRLAVRDFGEVDTVAPAYQGELGLAGGIRALRTILIAIPGMHAIFELTRMIWIGDWSSLGGPPAPYWYHQIATITDQAAPVVAALALVGLVAARPLLRRLGSRTAGRVLTLMATAGIAGTALSQMSIMVSTAVVNVGWVTLSMPTTLVGLSSLALMIRLFVLAHQSLLFCRAPVVPR</sequence>
<dbReference type="Proteomes" id="UP001165136">
    <property type="component" value="Unassembled WGS sequence"/>
</dbReference>
<accession>A0A9W6R985</accession>
<proteinExistence type="predicted"/>
<keyword evidence="1" id="KW-0812">Transmembrane</keyword>
<name>A0A9W6R985_9PSEU</name>